<dbReference type="Ensembl" id="ENSGALT00010054353.1">
    <property type="protein sequence ID" value="ENSGALP00010032830.1"/>
    <property type="gene ID" value="ENSGALG00010022348.1"/>
</dbReference>
<evidence type="ECO:0000256" key="1">
    <source>
        <dbReference type="ARBA" id="ARBA00004477"/>
    </source>
</evidence>
<dbReference type="GO" id="GO:0006094">
    <property type="term" value="P:gluconeogenesis"/>
    <property type="evidence" value="ECO:0007669"/>
    <property type="project" value="UniProtKB-KW"/>
</dbReference>
<evidence type="ECO:0000259" key="12">
    <source>
        <dbReference type="SMART" id="SM00014"/>
    </source>
</evidence>
<dbReference type="AlphaFoldDB" id="A0A8V0ZHN2"/>
<proteinExistence type="inferred from homology"/>
<evidence type="ECO:0000256" key="4">
    <source>
        <dbReference type="ARBA" id="ARBA00012634"/>
    </source>
</evidence>
<dbReference type="InterPro" id="IPR036938">
    <property type="entry name" value="PAP2/HPO_sf"/>
</dbReference>
<dbReference type="EC" id="3.1.3.9" evidence="4"/>
<feature type="transmembrane region" description="Helical" evidence="11">
    <location>
        <begin position="312"/>
        <end position="329"/>
    </location>
</feature>
<evidence type="ECO:0000256" key="9">
    <source>
        <dbReference type="ARBA" id="ARBA00022989"/>
    </source>
</evidence>
<keyword evidence="7" id="KW-0378">Hydrolase</keyword>
<feature type="transmembrane region" description="Helical" evidence="11">
    <location>
        <begin position="137"/>
        <end position="157"/>
    </location>
</feature>
<evidence type="ECO:0000313" key="14">
    <source>
        <dbReference type="Proteomes" id="UP000000539"/>
    </source>
</evidence>
<evidence type="ECO:0000256" key="11">
    <source>
        <dbReference type="SAM" id="Phobius"/>
    </source>
</evidence>
<keyword evidence="5" id="KW-0312">Gluconeogenesis</keyword>
<dbReference type="InterPro" id="IPR000326">
    <property type="entry name" value="PAP2/HPO"/>
</dbReference>
<evidence type="ECO:0000256" key="2">
    <source>
        <dbReference type="ARBA" id="ARBA00004742"/>
    </source>
</evidence>
<feature type="transmembrane region" description="Helical" evidence="11">
    <location>
        <begin position="341"/>
        <end position="365"/>
    </location>
</feature>
<reference evidence="13" key="3">
    <citation type="submission" date="2025-09" db="UniProtKB">
        <authorList>
            <consortium name="Ensembl"/>
        </authorList>
    </citation>
    <scope>IDENTIFICATION</scope>
    <source>
        <strain evidence="13">broiler</strain>
    </source>
</reference>
<comment type="pathway">
    <text evidence="2">Carbohydrate biosynthesis; gluconeogenesis.</text>
</comment>
<dbReference type="PANTHER" id="PTHR12591">
    <property type="entry name" value="GLUCOSE-6-PHOSPHATASE"/>
    <property type="match status" value="1"/>
</dbReference>
<dbReference type="Proteomes" id="UP000000539">
    <property type="component" value="Chromosome 27"/>
</dbReference>
<evidence type="ECO:0000313" key="13">
    <source>
        <dbReference type="Ensembl" id="ENSGALP00010032830.1"/>
    </source>
</evidence>
<reference evidence="13" key="2">
    <citation type="submission" date="2025-08" db="UniProtKB">
        <authorList>
            <consortium name="Ensembl"/>
        </authorList>
    </citation>
    <scope>IDENTIFICATION</scope>
    <source>
        <strain evidence="13">broiler</strain>
    </source>
</reference>
<reference evidence="13" key="1">
    <citation type="submission" date="2020-11" db="EMBL/GenBank/DDBJ databases">
        <title>Gallus gallus (Chicken) genome, bGalGal1, GRCg7b, maternal haplotype autosomes + Z &amp; W.</title>
        <authorList>
            <person name="Warren W."/>
            <person name="Formenti G."/>
            <person name="Fedrigo O."/>
            <person name="Haase B."/>
            <person name="Mountcastle J."/>
            <person name="Balacco J."/>
            <person name="Tracey A."/>
            <person name="Schneider V."/>
            <person name="Okimoto R."/>
            <person name="Cheng H."/>
            <person name="Hawken R."/>
            <person name="Howe K."/>
            <person name="Jarvis E.D."/>
        </authorList>
    </citation>
    <scope>NUCLEOTIDE SEQUENCE [LARGE SCALE GENOMIC DNA]</scope>
    <source>
        <strain evidence="13">Broiler</strain>
    </source>
</reference>
<feature type="transmembrane region" description="Helical" evidence="11">
    <location>
        <begin position="201"/>
        <end position="222"/>
    </location>
</feature>
<protein>
    <recommendedName>
        <fullName evidence="4">glucose-6-phosphatase</fullName>
        <ecNumber evidence="4">3.1.3.9</ecNumber>
    </recommendedName>
</protein>
<dbReference type="GO" id="GO:0004346">
    <property type="term" value="F:glucose-6-phosphatase activity"/>
    <property type="evidence" value="ECO:0007669"/>
    <property type="project" value="UniProtKB-EC"/>
</dbReference>
<dbReference type="CDD" id="cd03381">
    <property type="entry name" value="PAP2_glucose_6_phosphatase"/>
    <property type="match status" value="1"/>
</dbReference>
<feature type="transmembrane region" description="Helical" evidence="11">
    <location>
        <begin position="169"/>
        <end position="195"/>
    </location>
</feature>
<keyword evidence="10 11" id="KW-0472">Membrane</keyword>
<feature type="transmembrane region" description="Helical" evidence="11">
    <location>
        <begin position="281"/>
        <end position="300"/>
    </location>
</feature>
<evidence type="ECO:0000256" key="5">
    <source>
        <dbReference type="ARBA" id="ARBA00022432"/>
    </source>
</evidence>
<feature type="transmembrane region" description="Helical" evidence="11">
    <location>
        <begin position="229"/>
        <end position="247"/>
    </location>
</feature>
<feature type="domain" description="Phosphatidic acid phosphatase type 2/haloperoxidase" evidence="12">
    <location>
        <begin position="79"/>
        <end position="216"/>
    </location>
</feature>
<dbReference type="OrthoDB" id="6416209at2759"/>
<dbReference type="Pfam" id="PF01569">
    <property type="entry name" value="PAP2"/>
    <property type="match status" value="1"/>
</dbReference>
<organism evidence="13 14">
    <name type="scientific">Gallus gallus</name>
    <name type="common">Chicken</name>
    <dbReference type="NCBI Taxonomy" id="9031"/>
    <lineage>
        <taxon>Eukaryota</taxon>
        <taxon>Metazoa</taxon>
        <taxon>Chordata</taxon>
        <taxon>Craniata</taxon>
        <taxon>Vertebrata</taxon>
        <taxon>Euteleostomi</taxon>
        <taxon>Archelosauria</taxon>
        <taxon>Archosauria</taxon>
        <taxon>Dinosauria</taxon>
        <taxon>Saurischia</taxon>
        <taxon>Theropoda</taxon>
        <taxon>Coelurosauria</taxon>
        <taxon>Aves</taxon>
        <taxon>Neognathae</taxon>
        <taxon>Galloanserae</taxon>
        <taxon>Galliformes</taxon>
        <taxon>Phasianidae</taxon>
        <taxon>Phasianinae</taxon>
        <taxon>Gallus</taxon>
    </lineage>
</organism>
<keyword evidence="6 11" id="KW-0812">Transmembrane</keyword>
<evidence type="ECO:0000256" key="6">
    <source>
        <dbReference type="ARBA" id="ARBA00022692"/>
    </source>
</evidence>
<dbReference type="SMART" id="SM00014">
    <property type="entry name" value="acidPPc"/>
    <property type="match status" value="1"/>
</dbReference>
<sequence>MGHWAQGVLADCEEELLCCQSDGAQAQLPGEVQESPSLEISKPIWTHSCATCSGETTGAGGGVELNCESSRGPFFPPQFCDSVLPVTTVSQIATLSPACRLGMGAWCQSTWGTRAAGTACSEGADLSPASHPGSPSGHAMGAAGVYYVMVTALLSIAMGKKQSKTLKYWILWAMLWTGFWAVQVCVCLSRIFIAAHFPHQVIAGVISGMAVAETFQHIHSIYHASLRRYLGITFFLFSFALGFYLLLRMLGVELLWTLEKAQRWCAHPEWVHIDTTPFASLLRNLGILFGLGLALSSHMYLESCRGKQGCQLSFRLGCAAASLLVLHLFDAFRPPSHIQLLFYVLSFCKSAAVPLATVGLIPYCISQFVATKDKKGV</sequence>
<comment type="similarity">
    <text evidence="3">Belongs to the glucose-6-phosphatase family.</text>
</comment>
<name>A0A8V0ZHN2_CHICK</name>
<dbReference type="SUPFAM" id="SSF48317">
    <property type="entry name" value="Acid phosphatase/Vanadium-dependent haloperoxidase"/>
    <property type="match status" value="1"/>
</dbReference>
<dbReference type="GeneTree" id="ENSGT00950000183150"/>
<dbReference type="GO" id="GO:0005789">
    <property type="term" value="C:endoplasmic reticulum membrane"/>
    <property type="evidence" value="ECO:0007669"/>
    <property type="project" value="UniProtKB-SubCell"/>
</dbReference>
<evidence type="ECO:0000256" key="10">
    <source>
        <dbReference type="ARBA" id="ARBA00023136"/>
    </source>
</evidence>
<dbReference type="PANTHER" id="PTHR12591:SF3">
    <property type="entry name" value="GLUCOSE-6-PHOSPHATASE CATALYTIC SUBUNIT 1"/>
    <property type="match status" value="1"/>
</dbReference>
<evidence type="ECO:0000256" key="3">
    <source>
        <dbReference type="ARBA" id="ARBA00009266"/>
    </source>
</evidence>
<keyword evidence="8" id="KW-0256">Endoplasmic reticulum</keyword>
<evidence type="ECO:0000256" key="7">
    <source>
        <dbReference type="ARBA" id="ARBA00022801"/>
    </source>
</evidence>
<accession>A0A8V0ZHN2</accession>
<gene>
    <name evidence="13" type="primary">G6PC</name>
</gene>
<evidence type="ECO:0000256" key="8">
    <source>
        <dbReference type="ARBA" id="ARBA00022824"/>
    </source>
</evidence>
<comment type="subcellular location">
    <subcellularLocation>
        <location evidence="1">Endoplasmic reticulum membrane</location>
        <topology evidence="1">Multi-pass membrane protein</topology>
    </subcellularLocation>
</comment>
<dbReference type="Gene3D" id="1.20.144.10">
    <property type="entry name" value="Phosphatidic acid phosphatase type 2/haloperoxidase"/>
    <property type="match status" value="1"/>
</dbReference>
<keyword evidence="9 11" id="KW-1133">Transmembrane helix</keyword>
<keyword evidence="14" id="KW-1185">Reference proteome</keyword>